<dbReference type="PANTHER" id="PTHR43537">
    <property type="entry name" value="TRANSCRIPTIONAL REGULATOR, GNTR FAMILY"/>
    <property type="match status" value="1"/>
</dbReference>
<evidence type="ECO:0000256" key="1">
    <source>
        <dbReference type="ARBA" id="ARBA00023015"/>
    </source>
</evidence>
<evidence type="ECO:0000259" key="5">
    <source>
        <dbReference type="PROSITE" id="PS50949"/>
    </source>
</evidence>
<keyword evidence="4" id="KW-0175">Coiled coil</keyword>
<keyword evidence="7" id="KW-1185">Reference proteome</keyword>
<feature type="coiled-coil region" evidence="4">
    <location>
        <begin position="176"/>
        <end position="203"/>
    </location>
</feature>
<keyword evidence="2" id="KW-0238">DNA-binding</keyword>
<dbReference type="Gene3D" id="1.20.120.530">
    <property type="entry name" value="GntR ligand-binding domain-like"/>
    <property type="match status" value="1"/>
</dbReference>
<evidence type="ECO:0000313" key="7">
    <source>
        <dbReference type="Proteomes" id="UP001589755"/>
    </source>
</evidence>
<dbReference type="InterPro" id="IPR000524">
    <property type="entry name" value="Tscrpt_reg_HTH_GntR"/>
</dbReference>
<dbReference type="PROSITE" id="PS50949">
    <property type="entry name" value="HTH_GNTR"/>
    <property type="match status" value="1"/>
</dbReference>
<gene>
    <name evidence="6" type="ORF">ACFFJ2_13325</name>
</gene>
<dbReference type="InterPro" id="IPR008920">
    <property type="entry name" value="TF_FadR/GntR_C"/>
</dbReference>
<organism evidence="6 7">
    <name type="scientific">Chelativorans intermedius</name>
    <dbReference type="NCBI Taxonomy" id="515947"/>
    <lineage>
        <taxon>Bacteria</taxon>
        <taxon>Pseudomonadati</taxon>
        <taxon>Pseudomonadota</taxon>
        <taxon>Alphaproteobacteria</taxon>
        <taxon>Hyphomicrobiales</taxon>
        <taxon>Phyllobacteriaceae</taxon>
        <taxon>Chelativorans</taxon>
    </lineage>
</organism>
<keyword evidence="3" id="KW-0804">Transcription</keyword>
<dbReference type="SMART" id="SM00345">
    <property type="entry name" value="HTH_GNTR"/>
    <property type="match status" value="1"/>
</dbReference>
<dbReference type="Proteomes" id="UP001589755">
    <property type="component" value="Unassembled WGS sequence"/>
</dbReference>
<proteinExistence type="predicted"/>
<dbReference type="InterPro" id="IPR036390">
    <property type="entry name" value="WH_DNA-bd_sf"/>
</dbReference>
<dbReference type="InterPro" id="IPR036388">
    <property type="entry name" value="WH-like_DNA-bd_sf"/>
</dbReference>
<feature type="domain" description="HTH gntR-type" evidence="5">
    <location>
        <begin position="6"/>
        <end position="73"/>
    </location>
</feature>
<evidence type="ECO:0000256" key="4">
    <source>
        <dbReference type="SAM" id="Coils"/>
    </source>
</evidence>
<dbReference type="SMART" id="SM00895">
    <property type="entry name" value="FCD"/>
    <property type="match status" value="1"/>
</dbReference>
<comment type="caution">
    <text evidence="6">The sequence shown here is derived from an EMBL/GenBank/DDBJ whole genome shotgun (WGS) entry which is preliminary data.</text>
</comment>
<dbReference type="Pfam" id="PF00392">
    <property type="entry name" value="GntR"/>
    <property type="match status" value="1"/>
</dbReference>
<dbReference type="EMBL" id="JBHLXD010000021">
    <property type="protein sequence ID" value="MFC0209381.1"/>
    <property type="molecule type" value="Genomic_DNA"/>
</dbReference>
<dbReference type="Pfam" id="PF07729">
    <property type="entry name" value="FCD"/>
    <property type="match status" value="1"/>
</dbReference>
<evidence type="ECO:0000256" key="3">
    <source>
        <dbReference type="ARBA" id="ARBA00023163"/>
    </source>
</evidence>
<dbReference type="RefSeq" id="WP_261521064.1">
    <property type="nucleotide sequence ID" value="NZ_JAODNW010000015.1"/>
</dbReference>
<sequence>MPSKPLSKVEIAYGLLKDSLLAGRIAQGQPLRIDQLDKAYGLGATPIREALARLEPEGLVEQKPKRGFFATRISAEDFEDLIYTRITLERALIVRAIERGDDVWEASVITAHHLLAKATVDLRQLDARIDQWQDRHVAFHMSLVAGSGAKRLVEDYRRAFEHIRRHQMALLLKPAVASQEINDEEAGRKIRELERRMNIAEHTRLMEAVLSRDVPRALQAVEEHLGLMPLELIDDRQAPDMTGNHS</sequence>
<protein>
    <submittedName>
        <fullName evidence="6">GntR family transcriptional regulator</fullName>
    </submittedName>
</protein>
<keyword evidence="1" id="KW-0805">Transcription regulation</keyword>
<reference evidence="6 7" key="1">
    <citation type="submission" date="2024-09" db="EMBL/GenBank/DDBJ databases">
        <authorList>
            <person name="Sun Q."/>
            <person name="Mori K."/>
        </authorList>
    </citation>
    <scope>NUCLEOTIDE SEQUENCE [LARGE SCALE GENOMIC DNA]</scope>
    <source>
        <strain evidence="6 7">CCM 8543</strain>
    </source>
</reference>
<accession>A0ABV6D9Q6</accession>
<evidence type="ECO:0000256" key="2">
    <source>
        <dbReference type="ARBA" id="ARBA00023125"/>
    </source>
</evidence>
<dbReference type="InterPro" id="IPR011711">
    <property type="entry name" value="GntR_C"/>
</dbReference>
<dbReference type="SUPFAM" id="SSF46785">
    <property type="entry name" value="Winged helix' DNA-binding domain"/>
    <property type="match status" value="1"/>
</dbReference>
<dbReference type="SUPFAM" id="SSF48008">
    <property type="entry name" value="GntR ligand-binding domain-like"/>
    <property type="match status" value="1"/>
</dbReference>
<dbReference type="PANTHER" id="PTHR43537:SF20">
    <property type="entry name" value="HTH-TYPE TRANSCRIPTIONAL REPRESSOR GLAR"/>
    <property type="match status" value="1"/>
</dbReference>
<name>A0ABV6D9Q6_9HYPH</name>
<dbReference type="Gene3D" id="1.10.10.10">
    <property type="entry name" value="Winged helix-like DNA-binding domain superfamily/Winged helix DNA-binding domain"/>
    <property type="match status" value="1"/>
</dbReference>
<evidence type="ECO:0000313" key="6">
    <source>
        <dbReference type="EMBL" id="MFC0209381.1"/>
    </source>
</evidence>